<proteinExistence type="predicted"/>
<dbReference type="Proteomes" id="UP000008068">
    <property type="component" value="Unassembled WGS sequence"/>
</dbReference>
<protein>
    <submittedName>
        <fullName evidence="1">Uncharacterized protein</fullName>
    </submittedName>
</protein>
<name>G0NGJ1_CAEBE</name>
<dbReference type="OrthoDB" id="5869127at2759"/>
<dbReference type="EMBL" id="GL379881">
    <property type="protein sequence ID" value="EGT60069.1"/>
    <property type="molecule type" value="Genomic_DNA"/>
</dbReference>
<sequence length="142" mass="16059">MAQQSAVISSVNEQATAMAVAWQLKHITDQAQRELNRAPKRPARCNLCKGAHATTTCETIPQQEKLPLLKTKGLCVLCGNYNNHHPVTCHNLRTKNHGELCHKRVCGKKFELHHKNFCTLKQNQLVEGNLNVQQLLMEDQDQ</sequence>
<keyword evidence="2" id="KW-1185">Reference proteome</keyword>
<dbReference type="AlphaFoldDB" id="G0NGJ1"/>
<evidence type="ECO:0000313" key="2">
    <source>
        <dbReference type="Proteomes" id="UP000008068"/>
    </source>
</evidence>
<gene>
    <name evidence="1" type="ORF">CAEBREN_20349</name>
</gene>
<reference evidence="2" key="1">
    <citation type="submission" date="2011-07" db="EMBL/GenBank/DDBJ databases">
        <authorList>
            <consortium name="Caenorhabditis brenneri Sequencing and Analysis Consortium"/>
            <person name="Wilson R.K."/>
        </authorList>
    </citation>
    <scope>NUCLEOTIDE SEQUENCE [LARGE SCALE GENOMIC DNA]</scope>
    <source>
        <strain evidence="2">PB2801</strain>
    </source>
</reference>
<evidence type="ECO:0000313" key="1">
    <source>
        <dbReference type="EMBL" id="EGT60069.1"/>
    </source>
</evidence>
<dbReference type="HOGENOM" id="CLU_147582_0_0_1"/>
<dbReference type="InParanoid" id="G0NGJ1"/>
<accession>G0NGJ1</accession>
<organism evidence="2">
    <name type="scientific">Caenorhabditis brenneri</name>
    <name type="common">Nematode worm</name>
    <dbReference type="NCBI Taxonomy" id="135651"/>
    <lineage>
        <taxon>Eukaryota</taxon>
        <taxon>Metazoa</taxon>
        <taxon>Ecdysozoa</taxon>
        <taxon>Nematoda</taxon>
        <taxon>Chromadorea</taxon>
        <taxon>Rhabditida</taxon>
        <taxon>Rhabditina</taxon>
        <taxon>Rhabditomorpha</taxon>
        <taxon>Rhabditoidea</taxon>
        <taxon>Rhabditidae</taxon>
        <taxon>Peloderinae</taxon>
        <taxon>Caenorhabditis</taxon>
    </lineage>
</organism>